<protein>
    <submittedName>
        <fullName evidence="2">Uncharacterized protein</fullName>
    </submittedName>
</protein>
<feature type="compositionally biased region" description="Polar residues" evidence="1">
    <location>
        <begin position="413"/>
        <end position="428"/>
    </location>
</feature>
<feature type="compositionally biased region" description="Low complexity" evidence="1">
    <location>
        <begin position="170"/>
        <end position="194"/>
    </location>
</feature>
<feature type="compositionally biased region" description="Low complexity" evidence="1">
    <location>
        <begin position="617"/>
        <end position="641"/>
    </location>
</feature>
<feature type="compositionally biased region" description="Polar residues" evidence="1">
    <location>
        <begin position="107"/>
        <end position="136"/>
    </location>
</feature>
<feature type="compositionally biased region" description="Low complexity" evidence="1">
    <location>
        <begin position="753"/>
        <end position="767"/>
    </location>
</feature>
<feature type="compositionally biased region" description="Low complexity" evidence="1">
    <location>
        <begin position="777"/>
        <end position="795"/>
    </location>
</feature>
<feature type="region of interest" description="Disordered" evidence="1">
    <location>
        <begin position="486"/>
        <end position="870"/>
    </location>
</feature>
<feature type="compositionally biased region" description="Polar residues" evidence="1">
    <location>
        <begin position="61"/>
        <end position="72"/>
    </location>
</feature>
<reference evidence="2" key="1">
    <citation type="submission" date="2015-07" db="EMBL/GenBank/DDBJ databases">
        <title>MeaNS - Measles Nucleotide Surveillance Program.</title>
        <authorList>
            <person name="Tran T."/>
            <person name="Druce J."/>
        </authorList>
    </citation>
    <scope>NUCLEOTIDE SEQUENCE</scope>
    <source>
        <strain evidence="2">UCB-OBI-ISO-001</strain>
        <tissue evidence="2">Gonad</tissue>
    </source>
</reference>
<dbReference type="EMBL" id="KQ430740">
    <property type="protein sequence ID" value="KOF63705.1"/>
    <property type="molecule type" value="Genomic_DNA"/>
</dbReference>
<evidence type="ECO:0000313" key="2">
    <source>
        <dbReference type="EMBL" id="KOF63705.1"/>
    </source>
</evidence>
<organism evidence="2">
    <name type="scientific">Octopus bimaculoides</name>
    <name type="common">California two-spotted octopus</name>
    <dbReference type="NCBI Taxonomy" id="37653"/>
    <lineage>
        <taxon>Eukaryota</taxon>
        <taxon>Metazoa</taxon>
        <taxon>Spiralia</taxon>
        <taxon>Lophotrochozoa</taxon>
        <taxon>Mollusca</taxon>
        <taxon>Cephalopoda</taxon>
        <taxon>Coleoidea</taxon>
        <taxon>Octopodiformes</taxon>
        <taxon>Octopoda</taxon>
        <taxon>Incirrata</taxon>
        <taxon>Octopodidae</taxon>
        <taxon>Octopus</taxon>
    </lineage>
</organism>
<feature type="compositionally biased region" description="Low complexity" evidence="1">
    <location>
        <begin position="652"/>
        <end position="695"/>
    </location>
</feature>
<name>A0A0L8FIT3_OCTBM</name>
<feature type="non-terminal residue" evidence="2">
    <location>
        <position position="1"/>
    </location>
</feature>
<feature type="compositionally biased region" description="Pro residues" evidence="1">
    <location>
        <begin position="143"/>
        <end position="155"/>
    </location>
</feature>
<feature type="compositionally biased region" description="Polar residues" evidence="1">
    <location>
        <begin position="822"/>
        <end position="849"/>
    </location>
</feature>
<gene>
    <name evidence="2" type="ORF">OCBIM_22018546mg</name>
</gene>
<feature type="compositionally biased region" description="Low complexity" evidence="1">
    <location>
        <begin position="496"/>
        <end position="533"/>
    </location>
</feature>
<sequence>KWLGDVEYENTSGSIPVKEYGPIHGGSSSNKSGAATSVRESRSSPSKTPVRYPSPLKMIDSPTSSFYYQSPPLQSPEPVAYNQHHSPIRHVEPPRRRAPSPQPTYNPPQTYNDIPSPSFMTPKQWTPVTPPVQTYNPPIDTYVPPPQLPPPPPHSAPTARSHLPFTPTVPAKKAASAPKPRQPTAKSAPATPAANESVPDYSYRSWGASIISPFAKKLEQEQAEQARDEPVHQQTSYVTPVSQKPKPGAKKHMVFEELSSALKKSSTFPKGTYAAKEFKTNDGRGTTVYKSGTATYSHVHFTHSYHDNGNNNSESDPGYVTPPMFFENYSERFEVAPDQRPKTVSTGMVLTLSDVPPAQVTAEHEDRGVVTVEQQTKEPSVIAITPLTINIKPLVSDVTAVTPQEKPAEAPASETTVIAAQPTTTEEPQTIAETVQQEVKQEITEESTPPAPPVDKESIAAPAEAATPAEETSSAEQVDKVAETKIETAAPPEGDTAAAPVETTTKTETPATTPPKVETAVTPVESTTKTETPSTPPPPEVETAVTPVESTTKTETPSTPEAATCAATQADTSVQPEEKGEGVSPVVNEVKEVEKEAATQPDSSSTEAAPVEKETPAASQEEVQTVQESETAKTTEASSSEVKTTDVKHTVTSETSTASEPTTTTKTETTVETTTKTTPTTESVVETTVSTTTVTEKTETVQHTVIESSTSEEHSAPAAEDKPEPKKPEGVEDKIEASSCPPAASSKTEEPAAETAASSAVPASVKEQSAGDQEQVTTILTPTPSEPTPTVVETTAQESQPVEKSVSDGQIAAPAPREGETTADTQTVKSEGSPSVNQSQSEDTSNKITTEIPVSETTTTTTTTTTTDTTKTTDNVTAAAAEDAKSSADKGLESNNSQFFYLLSVLRDGGYLAASFNQRPRKLKFRQFPKKHLNMSPGIPYLSYVKRCLIKFRFV</sequence>
<feature type="compositionally biased region" description="Polar residues" evidence="1">
    <location>
        <begin position="232"/>
        <end position="242"/>
    </location>
</feature>
<feature type="compositionally biased region" description="Basic and acidic residues" evidence="1">
    <location>
        <begin position="219"/>
        <end position="231"/>
    </location>
</feature>
<feature type="region of interest" description="Disordered" evidence="1">
    <location>
        <begin position="402"/>
        <end position="428"/>
    </location>
</feature>
<feature type="compositionally biased region" description="Low complexity" evidence="1">
    <location>
        <begin position="541"/>
        <end position="568"/>
    </location>
</feature>
<feature type="region of interest" description="Disordered" evidence="1">
    <location>
        <begin position="437"/>
        <end position="456"/>
    </location>
</feature>
<proteinExistence type="predicted"/>
<evidence type="ECO:0000256" key="1">
    <source>
        <dbReference type="SAM" id="MobiDB-lite"/>
    </source>
</evidence>
<feature type="compositionally biased region" description="Low complexity" evidence="1">
    <location>
        <begin position="857"/>
        <end position="870"/>
    </location>
</feature>
<feature type="compositionally biased region" description="Polar residues" evidence="1">
    <location>
        <begin position="26"/>
        <end position="35"/>
    </location>
</feature>
<feature type="region of interest" description="Disordered" evidence="1">
    <location>
        <begin position="219"/>
        <end position="248"/>
    </location>
</feature>
<accession>A0A0L8FIT3</accession>
<feature type="region of interest" description="Disordered" evidence="1">
    <location>
        <begin position="1"/>
        <end position="199"/>
    </location>
</feature>
<dbReference type="AlphaFoldDB" id="A0A0L8FIT3"/>
<feature type="compositionally biased region" description="Basic and acidic residues" evidence="1">
    <location>
        <begin position="711"/>
        <end position="736"/>
    </location>
</feature>